<reference evidence="2 3" key="1">
    <citation type="journal article" date="2015" name="Genome Announc.">
        <title>Complete Genome Sequence of Methanosphaerula palustris E1-9CT, a Hydrogenotrophic Methanogen Isolated from a Minerotrophic Fen Peatland.</title>
        <authorList>
            <person name="Cadillo-Quiroz H."/>
            <person name="Browne P."/>
            <person name="Kyrpides N."/>
            <person name="Woyke T."/>
            <person name="Goodwin L."/>
            <person name="Detter C."/>
            <person name="Yavitt J.B."/>
            <person name="Zinder S.H."/>
        </authorList>
    </citation>
    <scope>NUCLEOTIDE SEQUENCE [LARGE SCALE GENOMIC DNA]</scope>
    <source>
        <strain evidence="3">ATCC BAA-1556 / DSM 19958 / E1-9c</strain>
    </source>
</reference>
<dbReference type="RefSeq" id="WP_012616763.1">
    <property type="nucleotide sequence ID" value="NC_011832.1"/>
</dbReference>
<dbReference type="GO" id="GO:0016491">
    <property type="term" value="F:oxidoreductase activity"/>
    <property type="evidence" value="ECO:0007669"/>
    <property type="project" value="TreeGrafter"/>
</dbReference>
<dbReference type="SUPFAM" id="SSF48371">
    <property type="entry name" value="ARM repeat"/>
    <property type="match status" value="4"/>
</dbReference>
<evidence type="ECO:0000313" key="3">
    <source>
        <dbReference type="Proteomes" id="UP000002457"/>
    </source>
</evidence>
<evidence type="ECO:0000256" key="1">
    <source>
        <dbReference type="SAM" id="MobiDB-lite"/>
    </source>
</evidence>
<sequence>MGIFDIFTPDIQKMRDAGDVRGLAKALGDSNLEIARKAAAALVGLPSSSAVIPLIRSLSSPDKDIRRLSTAALGATGDPHALPAVLEATEDGDLGVRLEAVKALAKFHDPEANLLITRFTADSNLDIRMAAVSALGQTGDPTSIEPLLHLLVDPHYGIREVSAYALDSLGWVPANDRDKAFYFIAKREWRGLFNLQSVAVKVLVWALKDEYYAVRQGAASTLGKLKDLRAVRALVSALSDEESSVRMEVVSALGEIGDLRTVPILVRVLDDDYIGVRMTAASVLDGMGWKPSTENDLILYLLAKERWMDIAVIGKRSTQVLAKRLNDPNYSTRDEVGKILQRLGEHAQEPMLSALKNPDPDVRSRAVWILGNIRTRQAVGPIIRILSDDNPACREEAVRALGKIGDPRAIPFLNRVLGREILLAPVAIRALGQIAHPASVKALMPYLGSADREIRLHTILALGENGDKKISGAIAHAVKDSDPEVRVAAITVISKFPSNEVYALIRAALEDVHPDVRYAALLAISTWQADDTIPLMVRRLEDEDQKICRIAAQALNRRRWQPASLPERRNYLIAMGQWRDLERLDYVNKELQKKESDLACQIVPRGSIMDPVPPLSGSPGERVDGDPTRPEGAGITGEPDSLLALIRTLGDQKEMQALRWRSAEGLGGLGDKRGVEPLIVALFDPDSELRWRAAFSLGLLHDERAIEPLATALRSDDQLTVRVRVAEALGQFKKPVVIRPLIHSLGDVHPDVRDMAIRSLGEIGTESAINAILTGLLDADETVRESVIDTLLKLGAMAGRSLVKNLKNRNPEVKKGVLTVFMRMKPAISFRILVSELENGDWEVRQMVAAALDSLDWQPGDPFQRAIYLFAQRDWRALEAQGKTAEGILIRGTADSDPAIRRASVELLGLIGDRRTIPSLTEVMYDENREVRLSSIKTLLKRQGGESSRLISTLKRNVK</sequence>
<dbReference type="InterPro" id="IPR016024">
    <property type="entry name" value="ARM-type_fold"/>
</dbReference>
<dbReference type="eggNOG" id="arCOG02967">
    <property type="taxonomic scope" value="Archaea"/>
</dbReference>
<dbReference type="KEGG" id="mpl:Mpal_0049"/>
<name>B8GI93_METPE</name>
<dbReference type="PANTHER" id="PTHR12697">
    <property type="entry name" value="PBS LYASE HEAT-LIKE PROTEIN"/>
    <property type="match status" value="1"/>
</dbReference>
<dbReference type="Pfam" id="PF13646">
    <property type="entry name" value="HEAT_2"/>
    <property type="match status" value="6"/>
</dbReference>
<dbReference type="InterPro" id="IPR004155">
    <property type="entry name" value="PBS_lyase_HEAT"/>
</dbReference>
<accession>B8GI93</accession>
<organism evidence="2 3">
    <name type="scientific">Methanosphaerula palustris (strain ATCC BAA-1556 / DSM 19958 / E1-9c)</name>
    <dbReference type="NCBI Taxonomy" id="521011"/>
    <lineage>
        <taxon>Archaea</taxon>
        <taxon>Methanobacteriati</taxon>
        <taxon>Methanobacteriota</taxon>
        <taxon>Stenosarchaea group</taxon>
        <taxon>Methanomicrobia</taxon>
        <taxon>Methanomicrobiales</taxon>
        <taxon>Methanoregulaceae</taxon>
        <taxon>Methanosphaerula</taxon>
    </lineage>
</organism>
<dbReference type="SMART" id="SM00567">
    <property type="entry name" value="EZ_HEAT"/>
    <property type="match status" value="17"/>
</dbReference>
<dbReference type="STRING" id="521011.Mpal_0049"/>
<gene>
    <name evidence="2" type="ordered locus">Mpal_0049</name>
</gene>
<dbReference type="GeneID" id="7272218"/>
<protein>
    <submittedName>
        <fullName evidence="2">HEAT domain containing protein</fullName>
    </submittedName>
</protein>
<dbReference type="OrthoDB" id="142930at2157"/>
<dbReference type="AlphaFoldDB" id="B8GI93"/>
<dbReference type="Gene3D" id="1.25.10.10">
    <property type="entry name" value="Leucine-rich Repeat Variant"/>
    <property type="match status" value="6"/>
</dbReference>
<dbReference type="HOGENOM" id="CLU_308111_0_0_2"/>
<dbReference type="Proteomes" id="UP000002457">
    <property type="component" value="Chromosome"/>
</dbReference>
<keyword evidence="3" id="KW-1185">Reference proteome</keyword>
<evidence type="ECO:0000313" key="2">
    <source>
        <dbReference type="EMBL" id="ACL15444.1"/>
    </source>
</evidence>
<dbReference type="InterPro" id="IPR011989">
    <property type="entry name" value="ARM-like"/>
</dbReference>
<dbReference type="Pfam" id="PF03130">
    <property type="entry name" value="HEAT_PBS"/>
    <property type="match status" value="1"/>
</dbReference>
<proteinExistence type="predicted"/>
<feature type="region of interest" description="Disordered" evidence="1">
    <location>
        <begin position="609"/>
        <end position="637"/>
    </location>
</feature>
<dbReference type="EMBL" id="CP001338">
    <property type="protein sequence ID" value="ACL15444.1"/>
    <property type="molecule type" value="Genomic_DNA"/>
</dbReference>
<dbReference type="PANTHER" id="PTHR12697:SF38">
    <property type="entry name" value="PBS LYASE HEAT DOMAIN PROTEIN REPEAT-CONTAINING PROTEIN"/>
    <property type="match status" value="1"/>
</dbReference>